<comment type="caution">
    <text evidence="1">The sequence shown here is derived from an EMBL/GenBank/DDBJ whole genome shotgun (WGS) entry which is preliminary data.</text>
</comment>
<name>A0A9P0L7K4_ACAOB</name>
<dbReference type="Proteomes" id="UP001152888">
    <property type="component" value="Unassembled WGS sequence"/>
</dbReference>
<sequence length="90" mass="10317">QQRRNAGLVTNKIYRPRYNRAHDRVKQRVKIKATTARGIYVRRNRTPLCATDTSTYSSATVDDFQPPCFFSVIKSPPDSTKSVADDLRNE</sequence>
<evidence type="ECO:0000313" key="1">
    <source>
        <dbReference type="EMBL" id="CAH1987827.1"/>
    </source>
</evidence>
<dbReference type="EMBL" id="CAKOFQ010007029">
    <property type="protein sequence ID" value="CAH1987827.1"/>
    <property type="molecule type" value="Genomic_DNA"/>
</dbReference>
<gene>
    <name evidence="1" type="ORF">ACAOBT_LOCUS18092</name>
</gene>
<proteinExistence type="predicted"/>
<accession>A0A9P0L7K4</accession>
<organism evidence="1 2">
    <name type="scientific">Acanthoscelides obtectus</name>
    <name type="common">Bean weevil</name>
    <name type="synonym">Bruchus obtectus</name>
    <dbReference type="NCBI Taxonomy" id="200917"/>
    <lineage>
        <taxon>Eukaryota</taxon>
        <taxon>Metazoa</taxon>
        <taxon>Ecdysozoa</taxon>
        <taxon>Arthropoda</taxon>
        <taxon>Hexapoda</taxon>
        <taxon>Insecta</taxon>
        <taxon>Pterygota</taxon>
        <taxon>Neoptera</taxon>
        <taxon>Endopterygota</taxon>
        <taxon>Coleoptera</taxon>
        <taxon>Polyphaga</taxon>
        <taxon>Cucujiformia</taxon>
        <taxon>Chrysomeloidea</taxon>
        <taxon>Chrysomelidae</taxon>
        <taxon>Bruchinae</taxon>
        <taxon>Bruchini</taxon>
        <taxon>Acanthoscelides</taxon>
    </lineage>
</organism>
<feature type="non-terminal residue" evidence="1">
    <location>
        <position position="1"/>
    </location>
</feature>
<reference evidence="1" key="1">
    <citation type="submission" date="2022-03" db="EMBL/GenBank/DDBJ databases">
        <authorList>
            <person name="Sayadi A."/>
        </authorList>
    </citation>
    <scope>NUCLEOTIDE SEQUENCE</scope>
</reference>
<keyword evidence="2" id="KW-1185">Reference proteome</keyword>
<protein>
    <submittedName>
        <fullName evidence="1">Uncharacterized protein</fullName>
    </submittedName>
</protein>
<dbReference type="AlphaFoldDB" id="A0A9P0L7K4"/>
<evidence type="ECO:0000313" key="2">
    <source>
        <dbReference type="Proteomes" id="UP001152888"/>
    </source>
</evidence>